<feature type="signal peptide" evidence="1">
    <location>
        <begin position="1"/>
        <end position="18"/>
    </location>
</feature>
<organism evidence="2 3">
    <name type="scientific">Tothia fuscella</name>
    <dbReference type="NCBI Taxonomy" id="1048955"/>
    <lineage>
        <taxon>Eukaryota</taxon>
        <taxon>Fungi</taxon>
        <taxon>Dikarya</taxon>
        <taxon>Ascomycota</taxon>
        <taxon>Pezizomycotina</taxon>
        <taxon>Dothideomycetes</taxon>
        <taxon>Pleosporomycetidae</taxon>
        <taxon>Venturiales</taxon>
        <taxon>Cylindrosympodiaceae</taxon>
        <taxon>Tothia</taxon>
    </lineage>
</organism>
<keyword evidence="1" id="KW-0732">Signal</keyword>
<gene>
    <name evidence="2" type="ORF">EJ08DRAFT_695378</name>
</gene>
<accession>A0A9P4NUQ8</accession>
<evidence type="ECO:0000256" key="1">
    <source>
        <dbReference type="SAM" id="SignalP"/>
    </source>
</evidence>
<evidence type="ECO:0000313" key="2">
    <source>
        <dbReference type="EMBL" id="KAF2432624.1"/>
    </source>
</evidence>
<feature type="chain" id="PRO_5040454454" evidence="1">
    <location>
        <begin position="19"/>
        <end position="199"/>
    </location>
</feature>
<dbReference type="AlphaFoldDB" id="A0A9P4NUQ8"/>
<evidence type="ECO:0000313" key="3">
    <source>
        <dbReference type="Proteomes" id="UP000800235"/>
    </source>
</evidence>
<dbReference type="Proteomes" id="UP000800235">
    <property type="component" value="Unassembled WGS sequence"/>
</dbReference>
<name>A0A9P4NUQ8_9PEZI</name>
<sequence length="199" mass="20355">MIKTLGVFLLAAAIGVSSFHPDECPCYTATTALIAPKCAPLSEGCFRPACVHLSTTTIPGKNENCPATPTTTIIKPCPTKCDTGCGTFLETLTASTSCLASKSQIRYSPAPTITTQALPTPTSSANCYTWTTGYAPLCPAAASTCVTLNCIVFKTTTVPAVSAACPTTPTVTFTASCLPYCPGGCRTDLVPVAANPTAG</sequence>
<comment type="caution">
    <text evidence="2">The sequence shown here is derived from an EMBL/GenBank/DDBJ whole genome shotgun (WGS) entry which is preliminary data.</text>
</comment>
<protein>
    <submittedName>
        <fullName evidence="2">Uncharacterized protein</fullName>
    </submittedName>
</protein>
<reference evidence="2" key="1">
    <citation type="journal article" date="2020" name="Stud. Mycol.">
        <title>101 Dothideomycetes genomes: a test case for predicting lifestyles and emergence of pathogens.</title>
        <authorList>
            <person name="Haridas S."/>
            <person name="Albert R."/>
            <person name="Binder M."/>
            <person name="Bloem J."/>
            <person name="Labutti K."/>
            <person name="Salamov A."/>
            <person name="Andreopoulos B."/>
            <person name="Baker S."/>
            <person name="Barry K."/>
            <person name="Bills G."/>
            <person name="Bluhm B."/>
            <person name="Cannon C."/>
            <person name="Castanera R."/>
            <person name="Culley D."/>
            <person name="Daum C."/>
            <person name="Ezra D."/>
            <person name="Gonzalez J."/>
            <person name="Henrissat B."/>
            <person name="Kuo A."/>
            <person name="Liang C."/>
            <person name="Lipzen A."/>
            <person name="Lutzoni F."/>
            <person name="Magnuson J."/>
            <person name="Mondo S."/>
            <person name="Nolan M."/>
            <person name="Ohm R."/>
            <person name="Pangilinan J."/>
            <person name="Park H.-J."/>
            <person name="Ramirez L."/>
            <person name="Alfaro M."/>
            <person name="Sun H."/>
            <person name="Tritt A."/>
            <person name="Yoshinaga Y."/>
            <person name="Zwiers L.-H."/>
            <person name="Turgeon B."/>
            <person name="Goodwin S."/>
            <person name="Spatafora J."/>
            <person name="Crous P."/>
            <person name="Grigoriev I."/>
        </authorList>
    </citation>
    <scope>NUCLEOTIDE SEQUENCE</scope>
    <source>
        <strain evidence="2">CBS 130266</strain>
    </source>
</reference>
<proteinExistence type="predicted"/>
<keyword evidence="3" id="KW-1185">Reference proteome</keyword>
<dbReference type="EMBL" id="MU007025">
    <property type="protein sequence ID" value="KAF2432624.1"/>
    <property type="molecule type" value="Genomic_DNA"/>
</dbReference>